<organism evidence="3 4">
    <name type="scientific">Aurantimonas aggregata</name>
    <dbReference type="NCBI Taxonomy" id="2047720"/>
    <lineage>
        <taxon>Bacteria</taxon>
        <taxon>Pseudomonadati</taxon>
        <taxon>Pseudomonadota</taxon>
        <taxon>Alphaproteobacteria</taxon>
        <taxon>Hyphomicrobiales</taxon>
        <taxon>Aurantimonadaceae</taxon>
        <taxon>Aurantimonas</taxon>
    </lineage>
</organism>
<feature type="chain" id="PRO_5026943468" evidence="1">
    <location>
        <begin position="25"/>
        <end position="351"/>
    </location>
</feature>
<proteinExistence type="predicted"/>
<evidence type="ECO:0000256" key="1">
    <source>
        <dbReference type="SAM" id="SignalP"/>
    </source>
</evidence>
<dbReference type="PANTHER" id="PTHR15032:SF4">
    <property type="entry name" value="N-ACYL-PHOSPHATIDYLETHANOLAMINE-HYDROLYZING PHOSPHOLIPASE D"/>
    <property type="match status" value="1"/>
</dbReference>
<dbReference type="GO" id="GO:0016787">
    <property type="term" value="F:hydrolase activity"/>
    <property type="evidence" value="ECO:0007669"/>
    <property type="project" value="UniProtKB-KW"/>
</dbReference>
<dbReference type="Gene3D" id="3.60.15.10">
    <property type="entry name" value="Ribonuclease Z/Hydroxyacylglutathione hydrolase-like"/>
    <property type="match status" value="1"/>
</dbReference>
<dbReference type="GO" id="GO:0005737">
    <property type="term" value="C:cytoplasm"/>
    <property type="evidence" value="ECO:0007669"/>
    <property type="project" value="TreeGrafter"/>
</dbReference>
<evidence type="ECO:0000259" key="2">
    <source>
        <dbReference type="SMART" id="SM00849"/>
    </source>
</evidence>
<sequence>MLNRRDMVKLVGALPLLATTPASARGTASGPLPVSDHFDGERFHNPDNAPAKGFADLLRWQLSGEKTEWPEGFPSPFPRDRPPARVDAGLRVVLVGHSSFLIQGGGLNILVDPVWSERASPVSFAGPRRKNVPGIAFDDLPAIDVVLVSHNHYDHLDRATLVRIFERDAPLFVAPLGNDRVIRGRERDMRIVTAGWGDGVELEQGASVRLEPARHWSTRGPGSRNRALWCAFTLRLGGRTVYYAGDTGFGDGEQFRQAAANADRIDLALLPIGAYAPRWFMQDQHINPEEAVRAFELLGARQALGCHWGTFQLTDEGVEDPARDLAAALQARRIAPGRFIAARPGQVWTST</sequence>
<gene>
    <name evidence="3" type="ORF">GTW51_05555</name>
</gene>
<keyword evidence="4" id="KW-1185">Reference proteome</keyword>
<dbReference type="InterPro" id="IPR036866">
    <property type="entry name" value="RibonucZ/Hydroxyglut_hydro"/>
</dbReference>
<evidence type="ECO:0000313" key="3">
    <source>
        <dbReference type="EMBL" id="NDV86164.1"/>
    </source>
</evidence>
<dbReference type="SUPFAM" id="SSF56281">
    <property type="entry name" value="Metallo-hydrolase/oxidoreductase"/>
    <property type="match status" value="1"/>
</dbReference>
<protein>
    <submittedName>
        <fullName evidence="3">MBL fold metallo-hydrolase</fullName>
    </submittedName>
</protein>
<feature type="domain" description="Metallo-beta-lactamase" evidence="2">
    <location>
        <begin position="96"/>
        <end position="301"/>
    </location>
</feature>
<dbReference type="EMBL" id="JAAAMJ010000002">
    <property type="protein sequence ID" value="NDV86164.1"/>
    <property type="molecule type" value="Genomic_DNA"/>
</dbReference>
<accession>A0A6L9ME86</accession>
<dbReference type="Pfam" id="PF12706">
    <property type="entry name" value="Lactamase_B_2"/>
    <property type="match status" value="1"/>
</dbReference>
<dbReference type="SMART" id="SM00849">
    <property type="entry name" value="Lactamase_B"/>
    <property type="match status" value="1"/>
</dbReference>
<name>A0A6L9ME86_9HYPH</name>
<dbReference type="PANTHER" id="PTHR15032">
    <property type="entry name" value="N-ACYL-PHOSPHATIDYLETHANOLAMINE-HYDROLYZING PHOSPHOLIPASE D"/>
    <property type="match status" value="1"/>
</dbReference>
<keyword evidence="3" id="KW-0378">Hydrolase</keyword>
<keyword evidence="1" id="KW-0732">Signal</keyword>
<feature type="signal peptide" evidence="1">
    <location>
        <begin position="1"/>
        <end position="24"/>
    </location>
</feature>
<reference evidence="3 4" key="1">
    <citation type="submission" date="2020-01" db="EMBL/GenBank/DDBJ databases">
        <title>Genomes of bacteria type strains.</title>
        <authorList>
            <person name="Chen J."/>
            <person name="Zhu S."/>
            <person name="Chen J."/>
        </authorList>
    </citation>
    <scope>NUCLEOTIDE SEQUENCE [LARGE SCALE GENOMIC DNA]</scope>
    <source>
        <strain evidence="3 4">KCTC 52919</strain>
    </source>
</reference>
<comment type="caution">
    <text evidence="3">The sequence shown here is derived from an EMBL/GenBank/DDBJ whole genome shotgun (WGS) entry which is preliminary data.</text>
</comment>
<dbReference type="AlphaFoldDB" id="A0A6L9ME86"/>
<evidence type="ECO:0000313" key="4">
    <source>
        <dbReference type="Proteomes" id="UP000476332"/>
    </source>
</evidence>
<dbReference type="RefSeq" id="WP_163042902.1">
    <property type="nucleotide sequence ID" value="NZ_JAAAMJ010000002.1"/>
</dbReference>
<dbReference type="Proteomes" id="UP000476332">
    <property type="component" value="Unassembled WGS sequence"/>
</dbReference>
<dbReference type="InterPro" id="IPR001279">
    <property type="entry name" value="Metallo-B-lactamas"/>
</dbReference>